<name>A0A5X7IAI9_SALET</name>
<comment type="caution">
    <text evidence="2">The sequence shown here is derived from an EMBL/GenBank/DDBJ whole genome shotgun (WGS) entry which is preliminary data.</text>
</comment>
<keyword evidence="1" id="KW-0472">Membrane</keyword>
<evidence type="ECO:0000313" key="2">
    <source>
        <dbReference type="EMBL" id="ECA7331315.1"/>
    </source>
</evidence>
<dbReference type="RefSeq" id="WP_302018192.1">
    <property type="nucleotide sequence ID" value="NZ_JAUKRS010000027.1"/>
</dbReference>
<sequence length="103" mass="11947">MINKIKKSLNKITVGKILLVNLLMLPMTFIFPDNIICGYASEIALYFIIMAFMSKFHLFAIWLLHLILLMSTRGTTERAEKYIFNLIAEHLKSGKEMFFGRSK</sequence>
<accession>A0A5X7IAI9</accession>
<gene>
    <name evidence="2" type="ORF">EPA75_20355</name>
</gene>
<keyword evidence="1" id="KW-0812">Transmembrane</keyword>
<dbReference type="AlphaFoldDB" id="A0A5X7IAI9"/>
<feature type="transmembrane region" description="Helical" evidence="1">
    <location>
        <begin position="43"/>
        <end position="68"/>
    </location>
</feature>
<reference evidence="2" key="1">
    <citation type="submission" date="2019-01" db="EMBL/GenBank/DDBJ databases">
        <authorList>
            <consortium name="GenomeTrakr network: Whole genome sequencing for foodborne pathogen traceback"/>
        </authorList>
    </citation>
    <scope>NUCLEOTIDE SEQUENCE</scope>
    <source>
        <strain evidence="2">FSIS21923151</strain>
    </source>
</reference>
<feature type="transmembrane region" description="Helical" evidence="1">
    <location>
        <begin position="12"/>
        <end position="31"/>
    </location>
</feature>
<proteinExistence type="predicted"/>
<organism evidence="2">
    <name type="scientific">Salmonella enterica subsp. enterica serovar Bredeney</name>
    <dbReference type="NCBI Taxonomy" id="134047"/>
    <lineage>
        <taxon>Bacteria</taxon>
        <taxon>Pseudomonadati</taxon>
        <taxon>Pseudomonadota</taxon>
        <taxon>Gammaproteobacteria</taxon>
        <taxon>Enterobacterales</taxon>
        <taxon>Enterobacteriaceae</taxon>
        <taxon>Salmonella</taxon>
    </lineage>
</organism>
<evidence type="ECO:0000256" key="1">
    <source>
        <dbReference type="SAM" id="Phobius"/>
    </source>
</evidence>
<keyword evidence="1" id="KW-1133">Transmembrane helix</keyword>
<protein>
    <submittedName>
        <fullName evidence="2">Uncharacterized protein</fullName>
    </submittedName>
</protein>
<dbReference type="EMBL" id="AAHVHP010000041">
    <property type="protein sequence ID" value="ECA7331315.1"/>
    <property type="molecule type" value="Genomic_DNA"/>
</dbReference>